<dbReference type="EMBL" id="CP002049">
    <property type="protein sequence ID" value="ADI14769.1"/>
    <property type="molecule type" value="Genomic_DNA"/>
</dbReference>
<dbReference type="RefSeq" id="WP_013178137.1">
    <property type="nucleotide sequence ID" value="NC_014221.1"/>
</dbReference>
<dbReference type="InterPro" id="IPR007325">
    <property type="entry name" value="KFase/CYL"/>
</dbReference>
<dbReference type="PROSITE" id="PS51318">
    <property type="entry name" value="TAT"/>
    <property type="match status" value="1"/>
</dbReference>
<dbReference type="PANTHER" id="PTHR31118:SF12">
    <property type="entry name" value="CYCLASE-LIKE PROTEIN 2"/>
    <property type="match status" value="1"/>
</dbReference>
<dbReference type="eggNOG" id="COG1878">
    <property type="taxonomic scope" value="Bacteria"/>
</dbReference>
<dbReference type="PANTHER" id="PTHR31118">
    <property type="entry name" value="CYCLASE-LIKE PROTEIN 2"/>
    <property type="match status" value="1"/>
</dbReference>
<proteinExistence type="predicted"/>
<dbReference type="GO" id="GO:0019441">
    <property type="term" value="P:L-tryptophan catabolic process to kynurenine"/>
    <property type="evidence" value="ECO:0007669"/>
    <property type="project" value="InterPro"/>
</dbReference>
<organism evidence="1 2">
    <name type="scientific">Truepera radiovictrix (strain DSM 17093 / CIP 108686 / LMG 22925 / RQ-24)</name>
    <dbReference type="NCBI Taxonomy" id="649638"/>
    <lineage>
        <taxon>Bacteria</taxon>
        <taxon>Thermotogati</taxon>
        <taxon>Deinococcota</taxon>
        <taxon>Deinococci</taxon>
        <taxon>Trueperales</taxon>
        <taxon>Trueperaceae</taxon>
        <taxon>Truepera</taxon>
    </lineage>
</organism>
<accession>D7CYD0</accession>
<dbReference type="STRING" id="649638.Trad_1650"/>
<evidence type="ECO:0000313" key="2">
    <source>
        <dbReference type="Proteomes" id="UP000000379"/>
    </source>
</evidence>
<reference evidence="2" key="1">
    <citation type="submission" date="2010-05" db="EMBL/GenBank/DDBJ databases">
        <title>The complete genome of Truepera radiovictris DSM 17093.</title>
        <authorList>
            <consortium name="US DOE Joint Genome Institute (JGI-PGF)"/>
            <person name="Lucas S."/>
            <person name="Copeland A."/>
            <person name="Lapidus A."/>
            <person name="Glavina del Rio T."/>
            <person name="Dalin E."/>
            <person name="Tice H."/>
            <person name="Bruce D."/>
            <person name="Goodwin L."/>
            <person name="Pitluck S."/>
            <person name="Kyrpides N."/>
            <person name="Mavromatis K."/>
            <person name="Ovchinnikova G."/>
            <person name="Munk A.C."/>
            <person name="Detter J.C."/>
            <person name="Han C."/>
            <person name="Tapia R."/>
            <person name="Land M."/>
            <person name="Hauser L."/>
            <person name="Markowitz V."/>
            <person name="Cheng J.-F."/>
            <person name="Hugenholtz P."/>
            <person name="Woyke T."/>
            <person name="Wu D."/>
            <person name="Tindall B."/>
            <person name="Pomrenke H.G."/>
            <person name="Brambilla E."/>
            <person name="Klenk H.-P."/>
            <person name="Eisen J.A."/>
        </authorList>
    </citation>
    <scope>NUCLEOTIDE SEQUENCE [LARGE SCALE GENOMIC DNA]</scope>
    <source>
        <strain evidence="2">DSM 17093 / CIP 108686 / LMG 22925 / RQ-24</strain>
    </source>
</reference>
<dbReference type="Proteomes" id="UP000000379">
    <property type="component" value="Chromosome"/>
</dbReference>
<reference evidence="1 2" key="2">
    <citation type="journal article" date="2011" name="Stand. Genomic Sci.">
        <title>Complete genome sequence of Truepera radiovictrix type strain (RQ-24).</title>
        <authorList>
            <person name="Ivanova N."/>
            <person name="Rohde C."/>
            <person name="Munk C."/>
            <person name="Nolan M."/>
            <person name="Lucas S."/>
            <person name="Del Rio T.G."/>
            <person name="Tice H."/>
            <person name="Deshpande S."/>
            <person name="Cheng J.F."/>
            <person name="Tapia R."/>
            <person name="Han C."/>
            <person name="Goodwin L."/>
            <person name="Pitluck S."/>
            <person name="Liolios K."/>
            <person name="Mavromatis K."/>
            <person name="Mikhailova N."/>
            <person name="Pati A."/>
            <person name="Chen A."/>
            <person name="Palaniappan K."/>
            <person name="Land M."/>
            <person name="Hauser L."/>
            <person name="Chang Y.J."/>
            <person name="Jeffries C.D."/>
            <person name="Brambilla E."/>
            <person name="Rohde M."/>
            <person name="Goker M."/>
            <person name="Tindall B.J."/>
            <person name="Woyke T."/>
            <person name="Bristow J."/>
            <person name="Eisen J.A."/>
            <person name="Markowitz V."/>
            <person name="Hugenholtz P."/>
            <person name="Kyrpides N.C."/>
            <person name="Klenk H.P."/>
            <person name="Lapidus A."/>
        </authorList>
    </citation>
    <scope>NUCLEOTIDE SEQUENCE [LARGE SCALE GENOMIC DNA]</scope>
    <source>
        <strain evidence="2">DSM 17093 / CIP 108686 / LMG 22925 / RQ-24</strain>
    </source>
</reference>
<dbReference type="OrthoDB" id="9777007at2"/>
<dbReference type="SUPFAM" id="SSF102198">
    <property type="entry name" value="Putative cyclase"/>
    <property type="match status" value="1"/>
</dbReference>
<dbReference type="InterPro" id="IPR006311">
    <property type="entry name" value="TAT_signal"/>
</dbReference>
<dbReference type="Gene3D" id="3.50.30.50">
    <property type="entry name" value="Putative cyclase"/>
    <property type="match status" value="1"/>
</dbReference>
<dbReference type="HOGENOM" id="CLU_030671_2_0_0"/>
<keyword evidence="2" id="KW-1185">Reference proteome</keyword>
<dbReference type="AlphaFoldDB" id="D7CYD0"/>
<dbReference type="GO" id="GO:0004061">
    <property type="term" value="F:arylformamidase activity"/>
    <property type="evidence" value="ECO:0007669"/>
    <property type="project" value="InterPro"/>
</dbReference>
<dbReference type="Pfam" id="PF04199">
    <property type="entry name" value="Cyclase"/>
    <property type="match status" value="1"/>
</dbReference>
<dbReference type="KEGG" id="tra:Trad_1650"/>
<sequence>MCPPGVLRHVHQALSRRDLFKLGAGAALAGAFPAATRAQAARTLRFANLRVAHVQDLTHPLSPRFPVFPAYEPMRVTKLFDVEADGFFANRWDLAEHTGTHLDAPAHFIANGVAADGLEPESLLAPVAVIDLRERAAADPDTALGVDDLTAWEAEHGPLPDGAAVFLYSGWDARAGDARAFLNADAEGTLHFPGFSPEAAAFLVSERRIVGVGVDTPSLDIGAATRFDAHVAVLGAGLWGLENLANLGRLPPLGATVFVGAPAVAGASGGPARVLAVWS</sequence>
<protein>
    <submittedName>
        <fullName evidence="1">Cyclase family protein</fullName>
    </submittedName>
</protein>
<evidence type="ECO:0000313" key="1">
    <source>
        <dbReference type="EMBL" id="ADI14769.1"/>
    </source>
</evidence>
<name>D7CYD0_TRURR</name>
<gene>
    <name evidence="1" type="ordered locus">Trad_1650</name>
</gene>
<dbReference type="InterPro" id="IPR037175">
    <property type="entry name" value="KFase_sf"/>
</dbReference>